<evidence type="ECO:0000256" key="1">
    <source>
        <dbReference type="SAM" id="Phobius"/>
    </source>
</evidence>
<accession>A0A5Q6RX12</accession>
<evidence type="ECO:0000259" key="2">
    <source>
        <dbReference type="Pfam" id="PF13400"/>
    </source>
</evidence>
<keyword evidence="1" id="KW-1133">Transmembrane helix</keyword>
<gene>
    <name evidence="3" type="ORF">FE697_015410</name>
</gene>
<proteinExistence type="predicted"/>
<dbReference type="InterPro" id="IPR028087">
    <property type="entry name" value="Tad_N"/>
</dbReference>
<dbReference type="Proteomes" id="UP000307768">
    <property type="component" value="Unassembled WGS sequence"/>
</dbReference>
<comment type="caution">
    <text evidence="3">The sequence shown here is derived from an EMBL/GenBank/DDBJ whole genome shotgun (WGS) entry which is preliminary data.</text>
</comment>
<evidence type="ECO:0000313" key="4">
    <source>
        <dbReference type="Proteomes" id="UP000307768"/>
    </source>
</evidence>
<dbReference type="RefSeq" id="WP_149770471.1">
    <property type="nucleotide sequence ID" value="NZ_VDFQ02000004.1"/>
</dbReference>
<dbReference type="OrthoDB" id="3789668at2"/>
<dbReference type="AlphaFoldDB" id="A0A5Q6RX12"/>
<sequence>MIWAGSRRPRRGERGQVTVMLIGFFVVVGLVVAVAVNASAAYLGQRRLADLADGAAIAASEAADRASLYAAGETVGLDAGAATSAVEDYLTATGSLERHDGLAWDVEQVGGSVRVRLSGRVRMPLVPPGWDQTAAVTAEAVVQLRIR</sequence>
<organism evidence="3 4">
    <name type="scientific">Mumia zhuanghuii</name>
    <dbReference type="NCBI Taxonomy" id="2585211"/>
    <lineage>
        <taxon>Bacteria</taxon>
        <taxon>Bacillati</taxon>
        <taxon>Actinomycetota</taxon>
        <taxon>Actinomycetes</taxon>
        <taxon>Propionibacteriales</taxon>
        <taxon>Nocardioidaceae</taxon>
        <taxon>Mumia</taxon>
    </lineage>
</organism>
<reference evidence="3 4" key="1">
    <citation type="submission" date="2019-09" db="EMBL/GenBank/DDBJ databases">
        <title>Mumia zhuanghuii sp. nov. isolated from the intestinal contents of plateau pika (Ochotona curzoniae) in the Qinghai-Tibet plateau of China.</title>
        <authorList>
            <person name="Tian Z."/>
        </authorList>
    </citation>
    <scope>NUCLEOTIDE SEQUENCE [LARGE SCALE GENOMIC DNA]</scope>
    <source>
        <strain evidence="4">350</strain>
    </source>
</reference>
<keyword evidence="1" id="KW-0472">Membrane</keyword>
<feature type="domain" description="Putative Flp pilus-assembly TadG-like N-terminal" evidence="2">
    <location>
        <begin position="15"/>
        <end position="59"/>
    </location>
</feature>
<feature type="transmembrane region" description="Helical" evidence="1">
    <location>
        <begin position="21"/>
        <end position="43"/>
    </location>
</feature>
<name>A0A5Q6RX12_9ACTN</name>
<evidence type="ECO:0000313" key="3">
    <source>
        <dbReference type="EMBL" id="KAA1422520.1"/>
    </source>
</evidence>
<keyword evidence="1" id="KW-0812">Transmembrane</keyword>
<dbReference type="Pfam" id="PF13400">
    <property type="entry name" value="Tad"/>
    <property type="match status" value="1"/>
</dbReference>
<dbReference type="EMBL" id="VDFQ02000004">
    <property type="protein sequence ID" value="KAA1422520.1"/>
    <property type="molecule type" value="Genomic_DNA"/>
</dbReference>
<protein>
    <recommendedName>
        <fullName evidence="2">Putative Flp pilus-assembly TadG-like N-terminal domain-containing protein</fullName>
    </recommendedName>
</protein>